<feature type="domain" description="Purple acid phosphatase N-terminal" evidence="6">
    <location>
        <begin position="36"/>
        <end position="127"/>
    </location>
</feature>
<dbReference type="Pfam" id="PF16656">
    <property type="entry name" value="Pur_ac_phosph_N"/>
    <property type="match status" value="1"/>
</dbReference>
<feature type="chain" id="PRO_5041779661" description="Purple acid phosphatase" evidence="3">
    <location>
        <begin position="28"/>
        <end position="508"/>
    </location>
</feature>
<dbReference type="SUPFAM" id="SSF56300">
    <property type="entry name" value="Metallo-dependent phosphatases"/>
    <property type="match status" value="2"/>
</dbReference>
<comment type="caution">
    <text evidence="7">The sequence shown here is derived from an EMBL/GenBank/DDBJ whole genome shotgun (WGS) entry which is preliminary data.</text>
</comment>
<dbReference type="AlphaFoldDB" id="A0AAD8B2H6"/>
<evidence type="ECO:0000313" key="8">
    <source>
        <dbReference type="Proteomes" id="UP001233172"/>
    </source>
</evidence>
<reference evidence="7" key="1">
    <citation type="journal article" date="2023" name="PLoS Negl. Trop. Dis.">
        <title>A genome sequence for Biomphalaria pfeifferi, the major vector snail for the human-infecting parasite Schistosoma mansoni.</title>
        <authorList>
            <person name="Bu L."/>
            <person name="Lu L."/>
            <person name="Laidemitt M.R."/>
            <person name="Zhang S.M."/>
            <person name="Mutuku M."/>
            <person name="Mkoji G."/>
            <person name="Steinauer M."/>
            <person name="Loker E.S."/>
        </authorList>
    </citation>
    <scope>NUCLEOTIDE SEQUENCE</scope>
    <source>
        <strain evidence="7">KasaAsao</strain>
    </source>
</reference>
<dbReference type="EMBL" id="JASAOG010000159">
    <property type="protein sequence ID" value="KAK0046828.1"/>
    <property type="molecule type" value="Genomic_DNA"/>
</dbReference>
<evidence type="ECO:0000313" key="7">
    <source>
        <dbReference type="EMBL" id="KAK0046828.1"/>
    </source>
</evidence>
<evidence type="ECO:0000256" key="3">
    <source>
        <dbReference type="RuleBase" id="RU361203"/>
    </source>
</evidence>
<dbReference type="EC" id="3.1.3.2" evidence="3"/>
<name>A0AAD8B2H6_BIOPF</name>
<dbReference type="CDD" id="cd00839">
    <property type="entry name" value="MPP_PAPs"/>
    <property type="match status" value="1"/>
</dbReference>
<dbReference type="PANTHER" id="PTHR45867:SF3">
    <property type="entry name" value="ACID PHOSPHATASE TYPE 7"/>
    <property type="match status" value="1"/>
</dbReference>
<dbReference type="InterPro" id="IPR004843">
    <property type="entry name" value="Calcineurin-like_PHP"/>
</dbReference>
<dbReference type="GO" id="GO:0003993">
    <property type="term" value="F:acid phosphatase activity"/>
    <property type="evidence" value="ECO:0007669"/>
    <property type="project" value="UniProtKB-EC"/>
</dbReference>
<dbReference type="InterPro" id="IPR025733">
    <property type="entry name" value="PAPs_C"/>
</dbReference>
<comment type="catalytic activity">
    <reaction evidence="3">
        <text>a phosphate monoester + H2O = an alcohol + phosphate</text>
        <dbReference type="Rhea" id="RHEA:15017"/>
        <dbReference type="ChEBI" id="CHEBI:15377"/>
        <dbReference type="ChEBI" id="CHEBI:30879"/>
        <dbReference type="ChEBI" id="CHEBI:43474"/>
        <dbReference type="ChEBI" id="CHEBI:67140"/>
        <dbReference type="EC" id="3.1.3.2"/>
    </reaction>
</comment>
<sequence length="508" mass="58326">MNFLRTMVTSDLLVIGLVLLSLSSIDSYPDILLVRPEQIHISYGAKPNQMMIVWSQLNQTQINGVRYGLNGQLDQQKLGNSTKFVDGGTEHRFQFISKVLLDDLIPGKVYTYIVGNEYEFSDKFTFQAMQEGQDWSPQFAIYGDMGNVNARSLGRLQLEVDSGMYDAILHVGDFAYDFDDLQGQVGDEFMRQIQPLAARVPYMTCPGNHEQAYNFSHYRNRFAMPGDEGRTYYSFNIGPVHFVSVSTELIFFWHYGAMQVYWQYEWLKKDLEEASKPENRRKQPWIVVFGHRPMYCSSDDTDDCTRFESIEANKPENRAKRPWIVVFGHRPMYCSSTGTADCTMSESISRKGIPVLHLFGLEDVFYDYGVDLAIWAHEHSYERLWPLYDRKVMNGSYDEPYTDPKAPVHIITGSSGCRENVSGFVPNPPEWSAFHSMDYGYTRMHVLNKTHMNIEQVSDEKDGLVIDKFTIIKNYHGAYDKSGKIRSPDLPKSLTQAGYLAGYKDRGL</sequence>
<feature type="signal peptide" evidence="3">
    <location>
        <begin position="1"/>
        <end position="27"/>
    </location>
</feature>
<dbReference type="Pfam" id="PF14008">
    <property type="entry name" value="Metallophos_C"/>
    <property type="match status" value="1"/>
</dbReference>
<reference evidence="7" key="2">
    <citation type="submission" date="2023-04" db="EMBL/GenBank/DDBJ databases">
        <authorList>
            <person name="Bu L."/>
            <person name="Lu L."/>
            <person name="Laidemitt M.R."/>
            <person name="Zhang S.M."/>
            <person name="Mutuku M."/>
            <person name="Mkoji G."/>
            <person name="Steinauer M."/>
            <person name="Loker E.S."/>
        </authorList>
    </citation>
    <scope>NUCLEOTIDE SEQUENCE</scope>
    <source>
        <strain evidence="7">KasaAsao</strain>
        <tissue evidence="7">Whole Snail</tissue>
    </source>
</reference>
<proteinExistence type="inferred from homology"/>
<evidence type="ECO:0000259" key="6">
    <source>
        <dbReference type="Pfam" id="PF16656"/>
    </source>
</evidence>
<accession>A0AAD8B2H6</accession>
<evidence type="ECO:0000259" key="5">
    <source>
        <dbReference type="Pfam" id="PF14008"/>
    </source>
</evidence>
<dbReference type="Gene3D" id="3.60.21.10">
    <property type="match status" value="2"/>
</dbReference>
<feature type="domain" description="Calcineurin-like phosphoesterase" evidence="4">
    <location>
        <begin position="139"/>
        <end position="381"/>
    </location>
</feature>
<keyword evidence="2" id="KW-0325">Glycoprotein</keyword>
<dbReference type="Proteomes" id="UP001233172">
    <property type="component" value="Unassembled WGS sequence"/>
</dbReference>
<dbReference type="InterPro" id="IPR041792">
    <property type="entry name" value="MPP_PAP"/>
</dbReference>
<evidence type="ECO:0000256" key="2">
    <source>
        <dbReference type="ARBA" id="ARBA00023180"/>
    </source>
</evidence>
<dbReference type="InterPro" id="IPR029052">
    <property type="entry name" value="Metallo-depent_PP-like"/>
</dbReference>
<dbReference type="Pfam" id="PF00149">
    <property type="entry name" value="Metallophos"/>
    <property type="match status" value="1"/>
</dbReference>
<organism evidence="7 8">
    <name type="scientific">Biomphalaria pfeifferi</name>
    <name type="common">Bloodfluke planorb</name>
    <name type="synonym">Freshwater snail</name>
    <dbReference type="NCBI Taxonomy" id="112525"/>
    <lineage>
        <taxon>Eukaryota</taxon>
        <taxon>Metazoa</taxon>
        <taxon>Spiralia</taxon>
        <taxon>Lophotrochozoa</taxon>
        <taxon>Mollusca</taxon>
        <taxon>Gastropoda</taxon>
        <taxon>Heterobranchia</taxon>
        <taxon>Euthyneura</taxon>
        <taxon>Panpulmonata</taxon>
        <taxon>Hygrophila</taxon>
        <taxon>Lymnaeoidea</taxon>
        <taxon>Planorbidae</taxon>
        <taxon>Biomphalaria</taxon>
    </lineage>
</organism>
<evidence type="ECO:0000259" key="4">
    <source>
        <dbReference type="Pfam" id="PF00149"/>
    </source>
</evidence>
<dbReference type="InterPro" id="IPR015914">
    <property type="entry name" value="PAPs_N"/>
</dbReference>
<dbReference type="GO" id="GO:0046872">
    <property type="term" value="F:metal ion binding"/>
    <property type="evidence" value="ECO:0007669"/>
    <property type="project" value="InterPro"/>
</dbReference>
<feature type="domain" description="Purple acid phosphatase C-terminal" evidence="5">
    <location>
        <begin position="406"/>
        <end position="467"/>
    </location>
</feature>
<dbReference type="InterPro" id="IPR008963">
    <property type="entry name" value="Purple_acid_Pase-like_N"/>
</dbReference>
<dbReference type="Gene3D" id="2.60.40.380">
    <property type="entry name" value="Purple acid phosphatase-like, N-terminal"/>
    <property type="match status" value="1"/>
</dbReference>
<comment type="similarity">
    <text evidence="3">Belongs to the metallophosphoesterase superfamily. Purple acid phosphatase family.</text>
</comment>
<evidence type="ECO:0000256" key="1">
    <source>
        <dbReference type="ARBA" id="ARBA00022729"/>
    </source>
</evidence>
<dbReference type="PANTHER" id="PTHR45867">
    <property type="entry name" value="PURPLE ACID PHOSPHATASE"/>
    <property type="match status" value="1"/>
</dbReference>
<protein>
    <recommendedName>
        <fullName evidence="3">Purple acid phosphatase</fullName>
        <ecNumber evidence="3">3.1.3.2</ecNumber>
    </recommendedName>
</protein>
<keyword evidence="3" id="KW-0378">Hydrolase</keyword>
<gene>
    <name evidence="7" type="ORF">Bpfe_023695</name>
</gene>
<keyword evidence="1 3" id="KW-0732">Signal</keyword>
<keyword evidence="8" id="KW-1185">Reference proteome</keyword>
<dbReference type="SUPFAM" id="SSF49363">
    <property type="entry name" value="Purple acid phosphatase, N-terminal domain"/>
    <property type="match status" value="1"/>
</dbReference>